<keyword evidence="3" id="KW-1185">Reference proteome</keyword>
<sequence length="189" mass="20725">MRKNCLLTEEISGALLIKNLIVALNGPNHFYLTSICDLASVVGEIESESLQQPGARGAERGRAAKMSTEIALPGFSSRDVIELPVVSVLAITLQRKKDLIKKIEKERDDKQTSHFLSNGNIRSYAITTIPTTVVTVCSHIIFRRLPPPTPDGARRRHGTQGPLCVRPLDRYPPVPEKGPGDQMPLPAVK</sequence>
<name>A0AAV4TMX8_CAEEX</name>
<evidence type="ECO:0000313" key="2">
    <source>
        <dbReference type="EMBL" id="GIY47069.1"/>
    </source>
</evidence>
<organism evidence="2 3">
    <name type="scientific">Caerostris extrusa</name>
    <name type="common">Bark spider</name>
    <name type="synonym">Caerostris bankana</name>
    <dbReference type="NCBI Taxonomy" id="172846"/>
    <lineage>
        <taxon>Eukaryota</taxon>
        <taxon>Metazoa</taxon>
        <taxon>Ecdysozoa</taxon>
        <taxon>Arthropoda</taxon>
        <taxon>Chelicerata</taxon>
        <taxon>Arachnida</taxon>
        <taxon>Araneae</taxon>
        <taxon>Araneomorphae</taxon>
        <taxon>Entelegynae</taxon>
        <taxon>Araneoidea</taxon>
        <taxon>Araneidae</taxon>
        <taxon>Caerostris</taxon>
    </lineage>
</organism>
<accession>A0AAV4TMX8</accession>
<dbReference type="EMBL" id="BPLR01011520">
    <property type="protein sequence ID" value="GIY47069.1"/>
    <property type="molecule type" value="Genomic_DNA"/>
</dbReference>
<dbReference type="AlphaFoldDB" id="A0AAV4TMX8"/>
<evidence type="ECO:0000313" key="3">
    <source>
        <dbReference type="Proteomes" id="UP001054945"/>
    </source>
</evidence>
<comment type="caution">
    <text evidence="2">The sequence shown here is derived from an EMBL/GenBank/DDBJ whole genome shotgun (WGS) entry which is preliminary data.</text>
</comment>
<gene>
    <name evidence="2" type="ORF">CEXT_750511</name>
</gene>
<dbReference type="Proteomes" id="UP001054945">
    <property type="component" value="Unassembled WGS sequence"/>
</dbReference>
<reference evidence="2 3" key="1">
    <citation type="submission" date="2021-06" db="EMBL/GenBank/DDBJ databases">
        <title>Caerostris extrusa draft genome.</title>
        <authorList>
            <person name="Kono N."/>
            <person name="Arakawa K."/>
        </authorList>
    </citation>
    <scope>NUCLEOTIDE SEQUENCE [LARGE SCALE GENOMIC DNA]</scope>
</reference>
<proteinExistence type="predicted"/>
<protein>
    <submittedName>
        <fullName evidence="2">Uncharacterized protein</fullName>
    </submittedName>
</protein>
<evidence type="ECO:0000256" key="1">
    <source>
        <dbReference type="SAM" id="MobiDB-lite"/>
    </source>
</evidence>
<feature type="region of interest" description="Disordered" evidence="1">
    <location>
        <begin position="147"/>
        <end position="189"/>
    </location>
</feature>